<accession>A0A8I1MRS0</accession>
<dbReference type="InterPro" id="IPR011108">
    <property type="entry name" value="RMMBL"/>
</dbReference>
<dbReference type="SUPFAM" id="SSF56281">
    <property type="entry name" value="Metallo-hydrolase/oxidoreductase"/>
    <property type="match status" value="1"/>
</dbReference>
<dbReference type="InterPro" id="IPR050698">
    <property type="entry name" value="MBL"/>
</dbReference>
<dbReference type="PANTHER" id="PTHR11203">
    <property type="entry name" value="CLEAVAGE AND POLYADENYLATION SPECIFICITY FACTOR FAMILY MEMBER"/>
    <property type="match status" value="1"/>
</dbReference>
<comment type="caution">
    <text evidence="4">The sequence shown here is derived from an EMBL/GenBank/DDBJ whole genome shotgun (WGS) entry which is preliminary data.</text>
</comment>
<evidence type="ECO:0000259" key="3">
    <source>
        <dbReference type="SMART" id="SM01027"/>
    </source>
</evidence>
<reference evidence="4" key="1">
    <citation type="submission" date="2021-02" db="EMBL/GenBank/DDBJ databases">
        <title>Thiocyanate and organic carbon inputs drive convergent selection for specific autotrophic Afipia and Thiobacillus strains within complex microbiomes.</title>
        <authorList>
            <person name="Huddy R.J."/>
            <person name="Sachdeva R."/>
            <person name="Kadzinga F."/>
            <person name="Kantor R.S."/>
            <person name="Harrison S.T.L."/>
            <person name="Banfield J.F."/>
        </authorList>
    </citation>
    <scope>NUCLEOTIDE SEQUENCE</scope>
    <source>
        <strain evidence="4">SCN18_13_7_16_R3_B_64_19</strain>
    </source>
</reference>
<dbReference type="Pfam" id="PF07521">
    <property type="entry name" value="RMMBL"/>
    <property type="match status" value="1"/>
</dbReference>
<dbReference type="SMART" id="SM01027">
    <property type="entry name" value="Beta-Casp"/>
    <property type="match status" value="1"/>
</dbReference>
<evidence type="ECO:0000313" key="4">
    <source>
        <dbReference type="EMBL" id="MBN8742676.1"/>
    </source>
</evidence>
<organism evidence="4 5">
    <name type="scientific">Thiomonas arsenitoxydans (strain DSM 22701 / CIP 110005 / 3As)</name>
    <dbReference type="NCBI Taxonomy" id="426114"/>
    <lineage>
        <taxon>Bacteria</taxon>
        <taxon>Pseudomonadati</taxon>
        <taxon>Pseudomonadota</taxon>
        <taxon>Betaproteobacteria</taxon>
        <taxon>Burkholderiales</taxon>
        <taxon>Thiomonas</taxon>
    </lineage>
</organism>
<feature type="domain" description="Metallo-beta-lactamase" evidence="2">
    <location>
        <begin position="13"/>
        <end position="239"/>
    </location>
</feature>
<gene>
    <name evidence="4" type="ORF">J0I24_00040</name>
</gene>
<sequence length="476" mass="52485">MNLAFLGAAREVTGSCFLIETADTRFLVDCGMVQGGRDALARNHNPFDFDPKSIDFVLLTHAHIDHSGLLPKLTRAGFEGPIYMTSATADLLQVMLPDSAHIQESDVERARRYARSAQDKIALLPPLYTMEDAQDCLRQVRPLAYDQELAPHAGVRCRFRDAGHILGSAIIEVWVSEAAQTTKLVFSGDLGQPGRPILRDPTPIDDADILIIESTYGDRAHKDMAASESELIEIVERTLQRGNVIVPAFAVGRTQEILYHLYRLSREGRLHDLRVFVDSPMAAEATRITRQYMELFDDEAQDLAGWHARSKAPLDLHFTASVDESMALNQIRSGAIIISASGMCNAGRIKHHLRHNLPRRECSVVITGFQAQGTLGRRLVDGAKQVRIFGEDIPVRAAIHTVGGLSAHADQPALLGWSAHFHKPPARTFVVHGEEAAALAFAERLRDQRGWDVTVPEPGMWVQWDDSTGGGGHDSP</sequence>
<proteinExistence type="predicted"/>
<dbReference type="CDD" id="cd16295">
    <property type="entry name" value="TTHA0252-CPSF-like_MBL-fold"/>
    <property type="match status" value="1"/>
</dbReference>
<protein>
    <submittedName>
        <fullName evidence="4">MBL fold metallo-hydrolase</fullName>
    </submittedName>
</protein>
<dbReference type="PANTHER" id="PTHR11203:SF37">
    <property type="entry name" value="INTEGRATOR COMPLEX SUBUNIT 11"/>
    <property type="match status" value="1"/>
</dbReference>
<dbReference type="Pfam" id="PF00753">
    <property type="entry name" value="Lactamase_B"/>
    <property type="match status" value="1"/>
</dbReference>
<dbReference type="Gene3D" id="3.40.50.10890">
    <property type="match status" value="1"/>
</dbReference>
<dbReference type="EMBL" id="JAFKMR010000003">
    <property type="protein sequence ID" value="MBN8742676.1"/>
    <property type="molecule type" value="Genomic_DNA"/>
</dbReference>
<evidence type="ECO:0000313" key="5">
    <source>
        <dbReference type="Proteomes" id="UP000664800"/>
    </source>
</evidence>
<dbReference type="Proteomes" id="UP000664800">
    <property type="component" value="Unassembled WGS sequence"/>
</dbReference>
<dbReference type="SMART" id="SM00849">
    <property type="entry name" value="Lactamase_B"/>
    <property type="match status" value="1"/>
</dbReference>
<dbReference type="InterPro" id="IPR022712">
    <property type="entry name" value="Beta_Casp"/>
</dbReference>
<dbReference type="InterPro" id="IPR036866">
    <property type="entry name" value="RibonucZ/Hydroxyglut_hydro"/>
</dbReference>
<keyword evidence="1 4" id="KW-0378">Hydrolase</keyword>
<evidence type="ECO:0000259" key="2">
    <source>
        <dbReference type="SMART" id="SM00849"/>
    </source>
</evidence>
<dbReference type="AlphaFoldDB" id="A0A8I1MRS0"/>
<dbReference type="GO" id="GO:0016787">
    <property type="term" value="F:hydrolase activity"/>
    <property type="evidence" value="ECO:0007669"/>
    <property type="project" value="UniProtKB-KW"/>
</dbReference>
<feature type="domain" description="Beta-Casp" evidence="3">
    <location>
        <begin position="254"/>
        <end position="379"/>
    </location>
</feature>
<dbReference type="InterPro" id="IPR001279">
    <property type="entry name" value="Metallo-B-lactamas"/>
</dbReference>
<dbReference type="Pfam" id="PF10996">
    <property type="entry name" value="Beta-Casp"/>
    <property type="match status" value="1"/>
</dbReference>
<dbReference type="Gene3D" id="3.60.15.10">
    <property type="entry name" value="Ribonuclease Z/Hydroxyacylglutathione hydrolase-like"/>
    <property type="match status" value="1"/>
</dbReference>
<dbReference type="GO" id="GO:0004521">
    <property type="term" value="F:RNA endonuclease activity"/>
    <property type="evidence" value="ECO:0007669"/>
    <property type="project" value="TreeGrafter"/>
</dbReference>
<name>A0A8I1MRS0_THIA3</name>
<dbReference type="RefSeq" id="WP_276726658.1">
    <property type="nucleotide sequence ID" value="NZ_JAFKMR010000003.1"/>
</dbReference>
<evidence type="ECO:0000256" key="1">
    <source>
        <dbReference type="ARBA" id="ARBA00022801"/>
    </source>
</evidence>